<keyword evidence="3 6" id="KW-0812">Transmembrane</keyword>
<dbReference type="GO" id="GO:0015658">
    <property type="term" value="F:branched-chain amino acid transmembrane transporter activity"/>
    <property type="evidence" value="ECO:0007669"/>
    <property type="project" value="InterPro"/>
</dbReference>
<evidence type="ECO:0000256" key="5">
    <source>
        <dbReference type="ARBA" id="ARBA00023136"/>
    </source>
</evidence>
<keyword evidence="8" id="KW-1185">Reference proteome</keyword>
<sequence length="307" mass="32974">MLRRWLPSLAILAFTGLGFALAPLAYSNQFLLFNMMMYMALAQGLNIIYGYTGYLPFGYVGFFGAGAYGAAIIITFWHWPALLAVLGGGLVAVIFGLLLTPLFRLSGAYFSIANLAAAEALYYLVANPHMTTLTQGPYGINLPQAYAPDLAYATMLAILLFAVGAAAYLRRSRFGLALAAIREDAVSAGMAGIDVVRARAVAWLLSAFIAGLAGAAYGWYISVFYPDTVFALSITVFTIVFVLFGGQGTVLGPLIGTLLLYGAYNVIGISNPQYFQLAYGILIVVLVLFLPAGLASLLRRRRTAHER</sequence>
<feature type="transmembrane region" description="Helical" evidence="6">
    <location>
        <begin position="30"/>
        <end position="49"/>
    </location>
</feature>
<dbReference type="CDD" id="cd06581">
    <property type="entry name" value="TM_PBP1_LivM_like"/>
    <property type="match status" value="1"/>
</dbReference>
<protein>
    <submittedName>
        <fullName evidence="7">Branched-chain amino acid transport system permease protein LivM</fullName>
    </submittedName>
</protein>
<dbReference type="InterPro" id="IPR043428">
    <property type="entry name" value="LivM-like"/>
</dbReference>
<dbReference type="GO" id="GO:0005886">
    <property type="term" value="C:plasma membrane"/>
    <property type="evidence" value="ECO:0007669"/>
    <property type="project" value="UniProtKB-SubCell"/>
</dbReference>
<dbReference type="Pfam" id="PF02653">
    <property type="entry name" value="BPD_transp_2"/>
    <property type="match status" value="1"/>
</dbReference>
<feature type="transmembrane region" description="Helical" evidence="6">
    <location>
        <begin position="277"/>
        <end position="298"/>
    </location>
</feature>
<evidence type="ECO:0000256" key="4">
    <source>
        <dbReference type="ARBA" id="ARBA00022989"/>
    </source>
</evidence>
<proteinExistence type="predicted"/>
<evidence type="ECO:0000313" key="8">
    <source>
        <dbReference type="Proteomes" id="UP000029273"/>
    </source>
</evidence>
<keyword evidence="4 6" id="KW-1133">Transmembrane helix</keyword>
<dbReference type="AlphaFoldDB" id="A0A1A6C443"/>
<name>A0A1A6C443_9GAMM</name>
<evidence type="ECO:0000313" key="7">
    <source>
        <dbReference type="EMBL" id="OBS09337.1"/>
    </source>
</evidence>
<organism evidence="7 8">
    <name type="scientific">Acidihalobacter prosperus</name>
    <dbReference type="NCBI Taxonomy" id="160660"/>
    <lineage>
        <taxon>Bacteria</taxon>
        <taxon>Pseudomonadati</taxon>
        <taxon>Pseudomonadota</taxon>
        <taxon>Gammaproteobacteria</taxon>
        <taxon>Chromatiales</taxon>
        <taxon>Ectothiorhodospiraceae</taxon>
        <taxon>Acidihalobacter</taxon>
    </lineage>
</organism>
<dbReference type="RefSeq" id="WP_065089490.1">
    <property type="nucleotide sequence ID" value="NZ_JQSG02000003.1"/>
</dbReference>
<accession>A0A1A6C443</accession>
<feature type="transmembrane region" description="Helical" evidence="6">
    <location>
        <begin position="107"/>
        <end position="125"/>
    </location>
</feature>
<feature type="transmembrane region" description="Helical" evidence="6">
    <location>
        <begin position="150"/>
        <end position="169"/>
    </location>
</feature>
<feature type="transmembrane region" description="Helical" evidence="6">
    <location>
        <begin position="82"/>
        <end position="100"/>
    </location>
</feature>
<dbReference type="EMBL" id="JQSG02000003">
    <property type="protein sequence ID" value="OBS09337.1"/>
    <property type="molecule type" value="Genomic_DNA"/>
</dbReference>
<evidence type="ECO:0000256" key="3">
    <source>
        <dbReference type="ARBA" id="ARBA00022692"/>
    </source>
</evidence>
<keyword evidence="5 6" id="KW-0472">Membrane</keyword>
<evidence type="ECO:0000256" key="2">
    <source>
        <dbReference type="ARBA" id="ARBA00022475"/>
    </source>
</evidence>
<comment type="caution">
    <text evidence="7">The sequence shown here is derived from an EMBL/GenBank/DDBJ whole genome shotgun (WGS) entry which is preliminary data.</text>
</comment>
<reference evidence="7 8" key="1">
    <citation type="journal article" date="2014" name="Genome Announc.">
        <title>Draft Genome Sequence of the Iron-Oxidizing, Acidophilic, and Halotolerant 'Thiobacillus prosperus' Type Strain DSM 5130.</title>
        <authorList>
            <person name="Ossandon F.J."/>
            <person name="Cardenas J.P."/>
            <person name="Corbett M."/>
            <person name="Quatrini R."/>
            <person name="Holmes D.S."/>
            <person name="Watkin E."/>
        </authorList>
    </citation>
    <scope>NUCLEOTIDE SEQUENCE [LARGE SCALE GENOMIC DNA]</scope>
    <source>
        <strain evidence="7 8">DSM 5130</strain>
    </source>
</reference>
<dbReference type="Proteomes" id="UP000029273">
    <property type="component" value="Unassembled WGS sequence"/>
</dbReference>
<feature type="transmembrane region" description="Helical" evidence="6">
    <location>
        <begin position="228"/>
        <end position="244"/>
    </location>
</feature>
<evidence type="ECO:0000256" key="6">
    <source>
        <dbReference type="SAM" id="Phobius"/>
    </source>
</evidence>
<keyword evidence="2" id="KW-1003">Cell membrane</keyword>
<feature type="transmembrane region" description="Helical" evidence="6">
    <location>
        <begin position="56"/>
        <end position="76"/>
    </location>
</feature>
<dbReference type="InterPro" id="IPR001851">
    <property type="entry name" value="ABC_transp_permease"/>
</dbReference>
<comment type="subcellular location">
    <subcellularLocation>
        <location evidence="1">Cell inner membrane</location>
        <topology evidence="1">Multi-pass membrane protein</topology>
    </subcellularLocation>
</comment>
<dbReference type="PANTHER" id="PTHR30482">
    <property type="entry name" value="HIGH-AFFINITY BRANCHED-CHAIN AMINO ACID TRANSPORT SYSTEM PERMEASE"/>
    <property type="match status" value="1"/>
</dbReference>
<evidence type="ECO:0000256" key="1">
    <source>
        <dbReference type="ARBA" id="ARBA00004429"/>
    </source>
</evidence>
<dbReference type="PANTHER" id="PTHR30482:SF10">
    <property type="entry name" value="HIGH-AFFINITY BRANCHED-CHAIN AMINO ACID TRANSPORT PROTEIN BRAE"/>
    <property type="match status" value="1"/>
</dbReference>
<feature type="transmembrane region" description="Helical" evidence="6">
    <location>
        <begin position="251"/>
        <end position="271"/>
    </location>
</feature>
<feature type="transmembrane region" description="Helical" evidence="6">
    <location>
        <begin position="200"/>
        <end position="222"/>
    </location>
</feature>
<gene>
    <name evidence="7" type="ORF">Thpro_021665</name>
</gene>